<proteinExistence type="predicted"/>
<comment type="caution">
    <text evidence="1">The sequence shown here is derived from an EMBL/GenBank/DDBJ whole genome shotgun (WGS) entry which is preliminary data.</text>
</comment>
<reference evidence="1 2" key="1">
    <citation type="journal article" date="2019" name="Int. J. Syst. Evol. Microbiol.">
        <title>The Global Catalogue of Microorganisms (GCM) 10K type strain sequencing project: providing services to taxonomists for standard genome sequencing and annotation.</title>
        <authorList>
            <consortium name="The Broad Institute Genomics Platform"/>
            <consortium name="The Broad Institute Genome Sequencing Center for Infectious Disease"/>
            <person name="Wu L."/>
            <person name="Ma J."/>
        </authorList>
    </citation>
    <scope>NUCLEOTIDE SEQUENCE [LARGE SCALE GENOMIC DNA]</scope>
    <source>
        <strain evidence="1 2">JCM 12393</strain>
    </source>
</reference>
<accession>A0ABN1YAQ9</accession>
<dbReference type="EMBL" id="BAAAKJ010000251">
    <property type="protein sequence ID" value="GAA1402562.1"/>
    <property type="molecule type" value="Genomic_DNA"/>
</dbReference>
<evidence type="ECO:0000313" key="2">
    <source>
        <dbReference type="Proteomes" id="UP001499863"/>
    </source>
</evidence>
<evidence type="ECO:0000313" key="1">
    <source>
        <dbReference type="EMBL" id="GAA1402562.1"/>
    </source>
</evidence>
<evidence type="ECO:0008006" key="3">
    <source>
        <dbReference type="Google" id="ProtNLM"/>
    </source>
</evidence>
<protein>
    <recommendedName>
        <fullName evidence="3">Aminoglycoside phosphotransferase</fullName>
    </recommendedName>
</protein>
<keyword evidence="2" id="KW-1185">Reference proteome</keyword>
<sequence>MDPALFTSLRTNPDFVATPVPGAGRDAYLLRRTDGRRPEVNFLAADGRAYSVEVVKDRGPGDDVNADAEAAAATGLALLLSKGV</sequence>
<name>A0ABN1YAQ9_9ACTN</name>
<gene>
    <name evidence="1" type="ORF">GCM10009639_46110</name>
</gene>
<dbReference type="Proteomes" id="UP001499863">
    <property type="component" value="Unassembled WGS sequence"/>
</dbReference>
<organism evidence="1 2">
    <name type="scientific">Kitasatospora putterlickiae</name>
    <dbReference type="NCBI Taxonomy" id="221725"/>
    <lineage>
        <taxon>Bacteria</taxon>
        <taxon>Bacillati</taxon>
        <taxon>Actinomycetota</taxon>
        <taxon>Actinomycetes</taxon>
        <taxon>Kitasatosporales</taxon>
        <taxon>Streptomycetaceae</taxon>
        <taxon>Kitasatospora</taxon>
    </lineage>
</organism>